<accession>A0A090MH08</accession>
<sequence>MDTSVLALRQRYIYKVRVIRASACFAFYTDGMHAAANGPLPFHTSSLRLEVCDTPAPTPEEVHVFFKQLSEDSRKAYGTRAFLMPAFTRTAFKRGFHPATSEKQ</sequence>
<comment type="caution">
    <text evidence="1">The sequence shown here is derived from an EMBL/GenBank/DDBJ whole genome shotgun (WGS) entry which is preliminary data.</text>
</comment>
<proteinExistence type="predicted"/>
<reference evidence="1" key="1">
    <citation type="submission" date="2013-05" db="EMBL/GenBank/DDBJ databases">
        <title>Draft genome sequences of six wheat associated Fusarium spp. isolates.</title>
        <authorList>
            <person name="Moolhuijzen P.M."/>
            <person name="Manners J.M."/>
            <person name="Wilcox S."/>
            <person name="Bellgard M.I."/>
            <person name="Gardiner D.M."/>
        </authorList>
    </citation>
    <scope>NUCLEOTIDE SEQUENCE</scope>
    <source>
        <strain evidence="1">CS3069</strain>
    </source>
</reference>
<organism evidence="1">
    <name type="scientific">Fusarium clavum</name>
    <dbReference type="NCBI Taxonomy" id="2594811"/>
    <lineage>
        <taxon>Eukaryota</taxon>
        <taxon>Fungi</taxon>
        <taxon>Dikarya</taxon>
        <taxon>Ascomycota</taxon>
        <taxon>Pezizomycotina</taxon>
        <taxon>Sordariomycetes</taxon>
        <taxon>Hypocreomycetidae</taxon>
        <taxon>Hypocreales</taxon>
        <taxon>Nectriaceae</taxon>
        <taxon>Fusarium</taxon>
        <taxon>Fusarium incarnatum-equiseti species complex</taxon>
    </lineage>
</organism>
<name>A0A090MH08_9HYPO</name>
<evidence type="ECO:0000313" key="1">
    <source>
        <dbReference type="EMBL" id="CEG04945.1"/>
    </source>
</evidence>
<dbReference type="AlphaFoldDB" id="A0A090MH08"/>
<dbReference type="EMBL" id="CBMI010002476">
    <property type="protein sequence ID" value="CEG04945.1"/>
    <property type="molecule type" value="Genomic_DNA"/>
</dbReference>
<protein>
    <submittedName>
        <fullName evidence="1">WGS project CBMI000000000 data, contig CS3069_c002478</fullName>
    </submittedName>
</protein>
<gene>
    <name evidence="1" type="ORF">BN850_0084600</name>
</gene>